<reference evidence="2 3" key="1">
    <citation type="journal article" date="2015" name="Microbiome">
        <title>Genomic resolution of linkages in carbon, nitrogen, and sulfur cycling among widespread estuary sediment bacteria.</title>
        <authorList>
            <person name="Baker B.J."/>
            <person name="Lazar C.S."/>
            <person name="Teske A.P."/>
            <person name="Dick G.J."/>
        </authorList>
    </citation>
    <scope>NUCLEOTIDE SEQUENCE [LARGE SCALE GENOMIC DNA]</scope>
    <source>
        <strain evidence="2">DG_54_3</strain>
    </source>
</reference>
<dbReference type="AlphaFoldDB" id="A0A0S7XQA6"/>
<keyword evidence="1" id="KW-0472">Membrane</keyword>
<keyword evidence="1" id="KW-0812">Transmembrane</keyword>
<keyword evidence="1" id="KW-1133">Transmembrane helix</keyword>
<feature type="transmembrane region" description="Helical" evidence="1">
    <location>
        <begin position="56"/>
        <end position="72"/>
    </location>
</feature>
<organism evidence="2 3">
    <name type="scientific">candidate division WOR-1 bacterium DG_54_3</name>
    <dbReference type="NCBI Taxonomy" id="1703775"/>
    <lineage>
        <taxon>Bacteria</taxon>
        <taxon>Bacillati</taxon>
        <taxon>Saganbacteria</taxon>
    </lineage>
</organism>
<feature type="transmembrane region" description="Helical" evidence="1">
    <location>
        <begin position="12"/>
        <end position="35"/>
    </location>
</feature>
<evidence type="ECO:0000313" key="2">
    <source>
        <dbReference type="EMBL" id="KPJ64532.1"/>
    </source>
</evidence>
<evidence type="ECO:0000313" key="3">
    <source>
        <dbReference type="Proteomes" id="UP000051861"/>
    </source>
</evidence>
<name>A0A0S7XQA6_UNCSA</name>
<dbReference type="EMBL" id="LIZX01000178">
    <property type="protein sequence ID" value="KPJ64532.1"/>
    <property type="molecule type" value="Genomic_DNA"/>
</dbReference>
<protein>
    <submittedName>
        <fullName evidence="2">Uncharacterized protein</fullName>
    </submittedName>
</protein>
<gene>
    <name evidence="2" type="ORF">AMJ44_12685</name>
</gene>
<sequence>MTEEVLEVKRAPAWFFGFINHTGMLFVSFILILILTRGRISSYGLRITENLRLKETTTVGLIAGFIIAGSALL</sequence>
<comment type="caution">
    <text evidence="2">The sequence shown here is derived from an EMBL/GenBank/DDBJ whole genome shotgun (WGS) entry which is preliminary data.</text>
</comment>
<dbReference type="Proteomes" id="UP000051861">
    <property type="component" value="Unassembled WGS sequence"/>
</dbReference>
<accession>A0A0S7XQA6</accession>
<evidence type="ECO:0000256" key="1">
    <source>
        <dbReference type="SAM" id="Phobius"/>
    </source>
</evidence>
<proteinExistence type="predicted"/>